<evidence type="ECO:0000259" key="4">
    <source>
        <dbReference type="PROSITE" id="PS51294"/>
    </source>
</evidence>
<dbReference type="PROSITE" id="PS50090">
    <property type="entry name" value="MYB_LIKE"/>
    <property type="match status" value="1"/>
</dbReference>
<dbReference type="CDD" id="cd11660">
    <property type="entry name" value="SANT_TRF"/>
    <property type="match status" value="2"/>
</dbReference>
<dbReference type="Gene3D" id="1.10.10.60">
    <property type="entry name" value="Homeodomain-like"/>
    <property type="match status" value="2"/>
</dbReference>
<feature type="region of interest" description="Disordered" evidence="2">
    <location>
        <begin position="35"/>
        <end position="135"/>
    </location>
</feature>
<dbReference type="SUPFAM" id="SSF46689">
    <property type="entry name" value="Homeodomain-like"/>
    <property type="match status" value="2"/>
</dbReference>
<feature type="compositionally biased region" description="Basic and acidic residues" evidence="2">
    <location>
        <begin position="261"/>
        <end position="272"/>
    </location>
</feature>
<feature type="compositionally biased region" description="Gly residues" evidence="2">
    <location>
        <begin position="766"/>
        <end position="784"/>
    </location>
</feature>
<dbReference type="PROSITE" id="PS51294">
    <property type="entry name" value="HTH_MYB"/>
    <property type="match status" value="1"/>
</dbReference>
<feature type="domain" description="Myb-like" evidence="3">
    <location>
        <begin position="282"/>
        <end position="335"/>
    </location>
</feature>
<feature type="region of interest" description="Disordered" evidence="2">
    <location>
        <begin position="601"/>
        <end position="645"/>
    </location>
</feature>
<reference evidence="5" key="1">
    <citation type="journal article" date="2020" name="Stud. Mycol.">
        <title>101 Dothideomycetes genomes: a test case for predicting lifestyles and emergence of pathogens.</title>
        <authorList>
            <person name="Haridas S."/>
            <person name="Albert R."/>
            <person name="Binder M."/>
            <person name="Bloem J."/>
            <person name="Labutti K."/>
            <person name="Salamov A."/>
            <person name="Andreopoulos B."/>
            <person name="Baker S."/>
            <person name="Barry K."/>
            <person name="Bills G."/>
            <person name="Bluhm B."/>
            <person name="Cannon C."/>
            <person name="Castanera R."/>
            <person name="Culley D."/>
            <person name="Daum C."/>
            <person name="Ezra D."/>
            <person name="Gonzalez J."/>
            <person name="Henrissat B."/>
            <person name="Kuo A."/>
            <person name="Liang C."/>
            <person name="Lipzen A."/>
            <person name="Lutzoni F."/>
            <person name="Magnuson J."/>
            <person name="Mondo S."/>
            <person name="Nolan M."/>
            <person name="Ohm R."/>
            <person name="Pangilinan J."/>
            <person name="Park H.-J."/>
            <person name="Ramirez L."/>
            <person name="Alfaro M."/>
            <person name="Sun H."/>
            <person name="Tritt A."/>
            <person name="Yoshinaga Y."/>
            <person name="Zwiers L.-H."/>
            <person name="Turgeon B."/>
            <person name="Goodwin S."/>
            <person name="Spatafora J."/>
            <person name="Crous P."/>
            <person name="Grigoriev I."/>
        </authorList>
    </citation>
    <scope>NUCLEOTIDE SEQUENCE</scope>
    <source>
        <strain evidence="5">CBS 121410</strain>
    </source>
</reference>
<feature type="region of interest" description="Disordered" evidence="2">
    <location>
        <begin position="149"/>
        <end position="296"/>
    </location>
</feature>
<dbReference type="InterPro" id="IPR001005">
    <property type="entry name" value="SANT/Myb"/>
</dbReference>
<gene>
    <name evidence="5" type="ORF">K490DRAFT_54635</name>
</gene>
<dbReference type="PANTHER" id="PTHR46734">
    <property type="entry name" value="TELOMERIC REPEAT-BINDING FACTOR 1 TERF1"/>
    <property type="match status" value="1"/>
</dbReference>
<comment type="caution">
    <text evidence="5">The sequence shown here is derived from an EMBL/GenBank/DDBJ whole genome shotgun (WGS) entry which is preliminary data.</text>
</comment>
<dbReference type="EMBL" id="ML978713">
    <property type="protein sequence ID" value="KAF2090235.1"/>
    <property type="molecule type" value="Genomic_DNA"/>
</dbReference>
<feature type="compositionally biased region" description="Low complexity" evidence="2">
    <location>
        <begin position="526"/>
        <end position="545"/>
    </location>
</feature>
<feature type="compositionally biased region" description="Gly residues" evidence="2">
    <location>
        <begin position="53"/>
        <end position="62"/>
    </location>
</feature>
<evidence type="ECO:0000313" key="6">
    <source>
        <dbReference type="Proteomes" id="UP000799776"/>
    </source>
</evidence>
<keyword evidence="6" id="KW-1185">Reference proteome</keyword>
<keyword evidence="1" id="KW-0539">Nucleus</keyword>
<organism evidence="5 6">
    <name type="scientific">Saccharata proteae CBS 121410</name>
    <dbReference type="NCBI Taxonomy" id="1314787"/>
    <lineage>
        <taxon>Eukaryota</taxon>
        <taxon>Fungi</taxon>
        <taxon>Dikarya</taxon>
        <taxon>Ascomycota</taxon>
        <taxon>Pezizomycotina</taxon>
        <taxon>Dothideomycetes</taxon>
        <taxon>Dothideomycetes incertae sedis</taxon>
        <taxon>Botryosphaeriales</taxon>
        <taxon>Saccharataceae</taxon>
        <taxon>Saccharata</taxon>
    </lineage>
</organism>
<sequence length="784" mass="82140">MEPRIQSLLLDDFAAIDRTYHYPSDQLLPFPLGVQHSTHHANSTPAQQHAGQAGAGGAGGAHGVASSRPAPVEPSAPQTATTYAPKDGYAPAAAKDAHAGLRDQRTHHGDFGDILRSEQPHPQQHQTPSRPSKSAVPLAEVLNNEQHASTGFSGSVSDLLDHGGDNSNSGGSRKRRKVDGEGGSNVFTLPKPQFPPVKKGSRRPRIPPLLQGLHQPPPNAGLFPPITGERAPKEPVAAPVTPPKEVERVTTPKPAAAAEKVGAEKDEGRNGTDKSPSAAAKNPKVKRRKWTEQETTDLLKGVARFGIGSWKKVLSCPDYSFNGRNAVDLKDRFRTCCPDEYKTLKTPSSKGTQKSEDSTKAASAPVQGCSPDPASASLPQSGQSNTQLDEDAPQKNKRGPKVHRKDDKALASIGIAAPFSKKPRRARRLFSEREDAALLRGFEKYGPSWSTIMNDPELELTSRHYTDLRDRFRIHWPDKYEKAGFKVNPPKNKPDDTARASGDEDTTRSVGKESGTAKEDQVGAITTSGTVPTTTATTSLPTSTFSHRHKPPDLKALLTIDPFHDPFTTDDFSDLPWPGDCSPVILPREIFSYASSHSHAHAHPYSSTSGTSAGTGNVTAAASASASSAVPDPQPDSHINPLDTLKIPRPSYLGGSIGTNAGAGGQEKTNLPPVWLSAPLTAGLERVGMSSGVGGGGGSGTGHAGVRTSSGMAVTAGLSAVSLPGPADMLLGLEMGGDGRGEGGGQGSTAFLWDELPGIRGFDESGVGGGPGAGSTGAGGEKNG</sequence>
<evidence type="ECO:0000313" key="5">
    <source>
        <dbReference type="EMBL" id="KAF2090235.1"/>
    </source>
</evidence>
<feature type="compositionally biased region" description="Polar residues" evidence="2">
    <location>
        <begin position="377"/>
        <end position="387"/>
    </location>
</feature>
<dbReference type="SMART" id="SM00717">
    <property type="entry name" value="SANT"/>
    <property type="match status" value="2"/>
</dbReference>
<feature type="region of interest" description="Disordered" evidence="2">
    <location>
        <begin position="340"/>
        <end position="427"/>
    </location>
</feature>
<accession>A0A9P4LYS3</accession>
<dbReference type="AlphaFoldDB" id="A0A9P4LYS3"/>
<feature type="compositionally biased region" description="Basic and acidic residues" evidence="2">
    <location>
        <begin position="492"/>
        <end position="521"/>
    </location>
</feature>
<feature type="region of interest" description="Disordered" evidence="2">
    <location>
        <begin position="761"/>
        <end position="784"/>
    </location>
</feature>
<dbReference type="Proteomes" id="UP000799776">
    <property type="component" value="Unassembled WGS sequence"/>
</dbReference>
<dbReference type="Pfam" id="PF00249">
    <property type="entry name" value="Myb_DNA-binding"/>
    <property type="match status" value="1"/>
</dbReference>
<evidence type="ECO:0008006" key="7">
    <source>
        <dbReference type="Google" id="ProtNLM"/>
    </source>
</evidence>
<feature type="domain" description="HTH myb-type" evidence="4">
    <location>
        <begin position="282"/>
        <end position="341"/>
    </location>
</feature>
<feature type="compositionally biased region" description="Low complexity" evidence="2">
    <location>
        <begin position="601"/>
        <end position="629"/>
    </location>
</feature>
<feature type="region of interest" description="Disordered" evidence="2">
    <location>
        <begin position="483"/>
        <end position="549"/>
    </location>
</feature>
<dbReference type="InterPro" id="IPR017930">
    <property type="entry name" value="Myb_dom"/>
</dbReference>
<name>A0A9P4LYS3_9PEZI</name>
<evidence type="ECO:0000256" key="2">
    <source>
        <dbReference type="SAM" id="MobiDB-lite"/>
    </source>
</evidence>
<feature type="compositionally biased region" description="Basic and acidic residues" evidence="2">
    <location>
        <begin position="95"/>
        <end position="119"/>
    </location>
</feature>
<protein>
    <recommendedName>
        <fullName evidence="7">Myb-like domain-containing protein</fullName>
    </recommendedName>
</protein>
<feature type="compositionally biased region" description="Polar residues" evidence="2">
    <location>
        <begin position="120"/>
        <end position="132"/>
    </location>
</feature>
<dbReference type="InterPro" id="IPR052450">
    <property type="entry name" value="TRBD-Containing_Protein"/>
</dbReference>
<dbReference type="OrthoDB" id="608866at2759"/>
<evidence type="ECO:0000256" key="1">
    <source>
        <dbReference type="ARBA" id="ARBA00023242"/>
    </source>
</evidence>
<proteinExistence type="predicted"/>
<dbReference type="PANTHER" id="PTHR46734:SF1">
    <property type="entry name" value="TELOMERIC REPEAT-BINDING FACTOR 1"/>
    <property type="match status" value="1"/>
</dbReference>
<evidence type="ECO:0000259" key="3">
    <source>
        <dbReference type="PROSITE" id="PS50090"/>
    </source>
</evidence>
<dbReference type="InterPro" id="IPR009057">
    <property type="entry name" value="Homeodomain-like_sf"/>
</dbReference>